<protein>
    <recommendedName>
        <fullName evidence="4">Membrane transporter protein</fullName>
    </recommendedName>
</protein>
<comment type="caution">
    <text evidence="2">The sequence shown here is derived from an EMBL/GenBank/DDBJ whole genome shotgun (WGS) entry which is preliminary data.</text>
</comment>
<keyword evidence="1" id="KW-0812">Transmembrane</keyword>
<gene>
    <name evidence="2" type="ORF">GCM10022210_17580</name>
</gene>
<dbReference type="RefSeq" id="WP_259095874.1">
    <property type="nucleotide sequence ID" value="NZ_BAAAZC010000011.1"/>
</dbReference>
<evidence type="ECO:0008006" key="4">
    <source>
        <dbReference type="Google" id="ProtNLM"/>
    </source>
</evidence>
<accession>A0ABP7PQ20</accession>
<reference evidence="3" key="1">
    <citation type="journal article" date="2019" name="Int. J. Syst. Evol. Microbiol.">
        <title>The Global Catalogue of Microorganisms (GCM) 10K type strain sequencing project: providing services to taxonomists for standard genome sequencing and annotation.</title>
        <authorList>
            <consortium name="The Broad Institute Genomics Platform"/>
            <consortium name="The Broad Institute Genome Sequencing Center for Infectious Disease"/>
            <person name="Wu L."/>
            <person name="Ma J."/>
        </authorList>
    </citation>
    <scope>NUCLEOTIDE SEQUENCE [LARGE SCALE GENOMIC DNA]</scope>
    <source>
        <strain evidence="3">JCM 16601</strain>
    </source>
</reference>
<feature type="transmembrane region" description="Helical" evidence="1">
    <location>
        <begin position="34"/>
        <end position="52"/>
    </location>
</feature>
<keyword evidence="1" id="KW-1133">Transmembrane helix</keyword>
<name>A0ABP7PQ20_9SPHI</name>
<organism evidence="2 3">
    <name type="scientific">Mucilaginibacter dorajii</name>
    <dbReference type="NCBI Taxonomy" id="692994"/>
    <lineage>
        <taxon>Bacteria</taxon>
        <taxon>Pseudomonadati</taxon>
        <taxon>Bacteroidota</taxon>
        <taxon>Sphingobacteriia</taxon>
        <taxon>Sphingobacteriales</taxon>
        <taxon>Sphingobacteriaceae</taxon>
        <taxon>Mucilaginibacter</taxon>
    </lineage>
</organism>
<dbReference type="Proteomes" id="UP001500742">
    <property type="component" value="Unassembled WGS sequence"/>
</dbReference>
<sequence length="79" mass="8696">MNWTKVNIVAFKIVAGTVFLYLVLGGVAMCLHTLYLKGLIGIVAGSIVGVLFVRKPSVFNWVQVFTLLFVAMYIVGFVK</sequence>
<dbReference type="EMBL" id="BAAAZC010000011">
    <property type="protein sequence ID" value="GAA3969207.1"/>
    <property type="molecule type" value="Genomic_DNA"/>
</dbReference>
<proteinExistence type="predicted"/>
<evidence type="ECO:0000313" key="3">
    <source>
        <dbReference type="Proteomes" id="UP001500742"/>
    </source>
</evidence>
<feature type="transmembrane region" description="Helical" evidence="1">
    <location>
        <begin position="6"/>
        <end position="27"/>
    </location>
</feature>
<feature type="transmembrane region" description="Helical" evidence="1">
    <location>
        <begin position="58"/>
        <end position="78"/>
    </location>
</feature>
<keyword evidence="3" id="KW-1185">Reference proteome</keyword>
<evidence type="ECO:0000313" key="2">
    <source>
        <dbReference type="EMBL" id="GAA3969207.1"/>
    </source>
</evidence>
<evidence type="ECO:0000256" key="1">
    <source>
        <dbReference type="SAM" id="Phobius"/>
    </source>
</evidence>
<keyword evidence="1" id="KW-0472">Membrane</keyword>